<evidence type="ECO:0000256" key="3">
    <source>
        <dbReference type="ARBA" id="ARBA00022737"/>
    </source>
</evidence>
<keyword evidence="4" id="KW-0547">Nucleotide-binding</keyword>
<evidence type="ECO:0000256" key="2">
    <source>
        <dbReference type="ARBA" id="ARBA00022679"/>
    </source>
</evidence>
<evidence type="ECO:0000256" key="4">
    <source>
        <dbReference type="ARBA" id="ARBA00022741"/>
    </source>
</evidence>
<protein>
    <recommendedName>
        <fullName evidence="1">non-specific serine/threonine protein kinase</fullName>
        <ecNumber evidence="1">2.7.11.1</ecNumber>
    </recommendedName>
</protein>
<organism evidence="10 11">
    <name type="scientific">Mya arenaria</name>
    <name type="common">Soft-shell clam</name>
    <dbReference type="NCBI Taxonomy" id="6604"/>
    <lineage>
        <taxon>Eukaryota</taxon>
        <taxon>Metazoa</taxon>
        <taxon>Spiralia</taxon>
        <taxon>Lophotrochozoa</taxon>
        <taxon>Mollusca</taxon>
        <taxon>Bivalvia</taxon>
        <taxon>Autobranchia</taxon>
        <taxon>Heteroconchia</taxon>
        <taxon>Euheterodonta</taxon>
        <taxon>Imparidentia</taxon>
        <taxon>Neoheterodontei</taxon>
        <taxon>Myida</taxon>
        <taxon>Myoidea</taxon>
        <taxon>Myidae</taxon>
        <taxon>Mya</taxon>
    </lineage>
</organism>
<dbReference type="EC" id="2.7.11.1" evidence="1"/>
<feature type="domain" description="Roc" evidence="9">
    <location>
        <begin position="45"/>
        <end position="278"/>
    </location>
</feature>
<name>A0ABY7DL43_MYAAR</name>
<dbReference type="Pfam" id="PF16095">
    <property type="entry name" value="COR-A"/>
    <property type="match status" value="1"/>
</dbReference>
<evidence type="ECO:0000256" key="1">
    <source>
        <dbReference type="ARBA" id="ARBA00012513"/>
    </source>
</evidence>
<dbReference type="InterPro" id="IPR027417">
    <property type="entry name" value="P-loop_NTPase"/>
</dbReference>
<dbReference type="PANTHER" id="PTHR47679">
    <property type="entry name" value="PROTEIN TORNADO 1"/>
    <property type="match status" value="1"/>
</dbReference>
<accession>A0ABY7DL43</accession>
<evidence type="ECO:0000256" key="8">
    <source>
        <dbReference type="ARBA" id="ARBA00048679"/>
    </source>
</evidence>
<evidence type="ECO:0000313" key="11">
    <source>
        <dbReference type="Proteomes" id="UP001164746"/>
    </source>
</evidence>
<dbReference type="PROSITE" id="PS51424">
    <property type="entry name" value="ROC"/>
    <property type="match status" value="1"/>
</dbReference>
<dbReference type="EMBL" id="CP111014">
    <property type="protein sequence ID" value="WAQ98427.1"/>
    <property type="molecule type" value="Genomic_DNA"/>
</dbReference>
<comment type="catalytic activity">
    <reaction evidence="7">
        <text>L-threonyl-[protein] + ATP = O-phospho-L-threonyl-[protein] + ADP + H(+)</text>
        <dbReference type="Rhea" id="RHEA:46608"/>
        <dbReference type="Rhea" id="RHEA-COMP:11060"/>
        <dbReference type="Rhea" id="RHEA-COMP:11605"/>
        <dbReference type="ChEBI" id="CHEBI:15378"/>
        <dbReference type="ChEBI" id="CHEBI:30013"/>
        <dbReference type="ChEBI" id="CHEBI:30616"/>
        <dbReference type="ChEBI" id="CHEBI:61977"/>
        <dbReference type="ChEBI" id="CHEBI:456216"/>
        <dbReference type="EC" id="2.7.11.1"/>
    </reaction>
</comment>
<evidence type="ECO:0000256" key="6">
    <source>
        <dbReference type="ARBA" id="ARBA00022840"/>
    </source>
</evidence>
<dbReference type="Gene3D" id="1.10.10.10">
    <property type="entry name" value="Winged helix-like DNA-binding domain superfamily/Winged helix DNA-binding domain"/>
    <property type="match status" value="1"/>
</dbReference>
<keyword evidence="11" id="KW-1185">Reference proteome</keyword>
<dbReference type="Pfam" id="PF08477">
    <property type="entry name" value="Roc"/>
    <property type="match status" value="1"/>
</dbReference>
<keyword evidence="3" id="KW-0677">Repeat</keyword>
<dbReference type="PANTHER" id="PTHR47679:SF2">
    <property type="entry name" value="C-TERMINAL OF ROC (COR) DOMAIN-CONTAINING PROTEIN"/>
    <property type="match status" value="1"/>
</dbReference>
<keyword evidence="5" id="KW-0418">Kinase</keyword>
<reference evidence="10" key="1">
    <citation type="submission" date="2022-11" db="EMBL/GenBank/DDBJ databases">
        <title>Centuries of genome instability and evolution in soft-shell clam transmissible cancer (bioRxiv).</title>
        <authorList>
            <person name="Hart S.F.M."/>
            <person name="Yonemitsu M.A."/>
            <person name="Giersch R.M."/>
            <person name="Beal B.F."/>
            <person name="Arriagada G."/>
            <person name="Davis B.W."/>
            <person name="Ostrander E.A."/>
            <person name="Goff S.P."/>
            <person name="Metzger M.J."/>
        </authorList>
    </citation>
    <scope>NUCLEOTIDE SEQUENCE</scope>
    <source>
        <strain evidence="10">MELC-2E11</strain>
        <tissue evidence="10">Siphon/mantle</tissue>
    </source>
</reference>
<proteinExistence type="predicted"/>
<evidence type="ECO:0000313" key="10">
    <source>
        <dbReference type="EMBL" id="WAQ98427.1"/>
    </source>
</evidence>
<dbReference type="Proteomes" id="UP001164746">
    <property type="component" value="Chromosome 3"/>
</dbReference>
<dbReference type="SUPFAM" id="SSF52540">
    <property type="entry name" value="P-loop containing nucleoside triphosphate hydrolases"/>
    <property type="match status" value="1"/>
</dbReference>
<dbReference type="Gene3D" id="3.40.50.300">
    <property type="entry name" value="P-loop containing nucleotide triphosphate hydrolases"/>
    <property type="match status" value="1"/>
</dbReference>
<dbReference type="Gene3D" id="3.30.70.1390">
    <property type="entry name" value="ROC domain from the Parkinson's disease-associated leucine-rich repeat kinase 2"/>
    <property type="match status" value="1"/>
</dbReference>
<gene>
    <name evidence="10" type="ORF">MAR_022800</name>
</gene>
<dbReference type="InterPro" id="IPR032171">
    <property type="entry name" value="COR-A"/>
</dbReference>
<comment type="catalytic activity">
    <reaction evidence="8">
        <text>L-seryl-[protein] + ATP = O-phospho-L-seryl-[protein] + ADP + H(+)</text>
        <dbReference type="Rhea" id="RHEA:17989"/>
        <dbReference type="Rhea" id="RHEA-COMP:9863"/>
        <dbReference type="Rhea" id="RHEA-COMP:11604"/>
        <dbReference type="ChEBI" id="CHEBI:15378"/>
        <dbReference type="ChEBI" id="CHEBI:29999"/>
        <dbReference type="ChEBI" id="CHEBI:30616"/>
        <dbReference type="ChEBI" id="CHEBI:83421"/>
        <dbReference type="ChEBI" id="CHEBI:456216"/>
        <dbReference type="EC" id="2.7.11.1"/>
    </reaction>
</comment>
<sequence length="503" mass="58197">MATLAEPIRKIDGTPIEIGELVMPDEFGNLDPGDMQLYLDMMKHGVVSSYNIRLMFVGLYGAGKTCTARRIMRKDIAGTSSTDGIDVYIGKCKVDIRNQTWETVDDPRKGEPFLEYNAGTQHKEAFVSLWDFAGQFVYYATHQLFFSPRSIYLLVLNLEDDLDRSLEEWYLDLKGKTSIEVKGGVDFWLKSIFTYARGIVPTFPKIILVGTHFDQMQESGDQRYKIAHGYFDKIRTIFQGTPLAYNISKHEFLLSNTDPNDPKIDRLRDEIICIAREYPNWGEKMPAKWIELQQNLEDIRRQGKSIMSLEHLRSIVQRVASPIEDEEQLMLFLRAHHEMGTYIYFSEADHLNKFIILEPQWIVSAFRYLIGAIEFKAKYGPLQKQWVNFIETGRLEYNLAENIWRGDEESHFFENTDIIFLFLEKLDIIARASVISDDGMSSTPLKYYYVPSLLKEAPQKEIMQARNFSGCLNTPVLCFKFKEDFLPPAIFNRIIAICLGKFC</sequence>
<dbReference type="InterPro" id="IPR036388">
    <property type="entry name" value="WH-like_DNA-bd_sf"/>
</dbReference>
<evidence type="ECO:0000256" key="5">
    <source>
        <dbReference type="ARBA" id="ARBA00022777"/>
    </source>
</evidence>
<keyword evidence="6" id="KW-0067">ATP-binding</keyword>
<evidence type="ECO:0000256" key="7">
    <source>
        <dbReference type="ARBA" id="ARBA00047899"/>
    </source>
</evidence>
<evidence type="ECO:0000259" key="9">
    <source>
        <dbReference type="PROSITE" id="PS51424"/>
    </source>
</evidence>
<keyword evidence="2" id="KW-0808">Transferase</keyword>
<dbReference type="InterPro" id="IPR020859">
    <property type="entry name" value="ROC"/>
</dbReference>